<comment type="caution">
    <text evidence="2">The sequence shown here is derived from an EMBL/GenBank/DDBJ whole genome shotgun (WGS) entry which is preliminary data.</text>
</comment>
<evidence type="ECO:0000259" key="1">
    <source>
        <dbReference type="Pfam" id="PF22936"/>
    </source>
</evidence>
<protein>
    <recommendedName>
        <fullName evidence="1">Retrovirus-related Pol polyprotein from transposon TNT 1-94-like beta-barrel domain-containing protein</fullName>
    </recommendedName>
</protein>
<reference evidence="2 3" key="1">
    <citation type="journal article" date="2021" name="Environ. Microbiol.">
        <title>Gene family expansions and transcriptome signatures uncover fungal adaptations to wood decay.</title>
        <authorList>
            <person name="Hage H."/>
            <person name="Miyauchi S."/>
            <person name="Viragh M."/>
            <person name="Drula E."/>
            <person name="Min B."/>
            <person name="Chaduli D."/>
            <person name="Navarro D."/>
            <person name="Favel A."/>
            <person name="Norest M."/>
            <person name="Lesage-Meessen L."/>
            <person name="Balint B."/>
            <person name="Merenyi Z."/>
            <person name="de Eugenio L."/>
            <person name="Morin E."/>
            <person name="Martinez A.T."/>
            <person name="Baldrian P."/>
            <person name="Stursova M."/>
            <person name="Martinez M.J."/>
            <person name="Novotny C."/>
            <person name="Magnuson J.K."/>
            <person name="Spatafora J.W."/>
            <person name="Maurice S."/>
            <person name="Pangilinan J."/>
            <person name="Andreopoulos W."/>
            <person name="LaButti K."/>
            <person name="Hundley H."/>
            <person name="Na H."/>
            <person name="Kuo A."/>
            <person name="Barry K."/>
            <person name="Lipzen A."/>
            <person name="Henrissat B."/>
            <person name="Riley R."/>
            <person name="Ahrendt S."/>
            <person name="Nagy L.G."/>
            <person name="Grigoriev I.V."/>
            <person name="Martin F."/>
            <person name="Rosso M.N."/>
        </authorList>
    </citation>
    <scope>NUCLEOTIDE SEQUENCE [LARGE SCALE GENOMIC DNA]</scope>
    <source>
        <strain evidence="2 3">CIRM-BRFM 1785</strain>
    </source>
</reference>
<evidence type="ECO:0000313" key="3">
    <source>
        <dbReference type="Proteomes" id="UP000814176"/>
    </source>
</evidence>
<accession>A0ABQ8KWL9</accession>
<dbReference type="Proteomes" id="UP000814176">
    <property type="component" value="Unassembled WGS sequence"/>
</dbReference>
<organism evidence="2 3">
    <name type="scientific">Rhodofomes roseus</name>
    <dbReference type="NCBI Taxonomy" id="34475"/>
    <lineage>
        <taxon>Eukaryota</taxon>
        <taxon>Fungi</taxon>
        <taxon>Dikarya</taxon>
        <taxon>Basidiomycota</taxon>
        <taxon>Agaricomycotina</taxon>
        <taxon>Agaricomycetes</taxon>
        <taxon>Polyporales</taxon>
        <taxon>Rhodofomes</taxon>
    </lineage>
</organism>
<proteinExistence type="predicted"/>
<dbReference type="EMBL" id="JADCUA010000002">
    <property type="protein sequence ID" value="KAH9843222.1"/>
    <property type="molecule type" value="Genomic_DNA"/>
</dbReference>
<dbReference type="GeneID" id="72000818"/>
<keyword evidence="3" id="KW-1185">Reference proteome</keyword>
<dbReference type="InterPro" id="IPR054722">
    <property type="entry name" value="PolX-like_BBD"/>
</dbReference>
<feature type="domain" description="Retrovirus-related Pol polyprotein from transposon TNT 1-94-like beta-barrel" evidence="1">
    <location>
        <begin position="54"/>
        <end position="99"/>
    </location>
</feature>
<dbReference type="RefSeq" id="XP_047784269.1">
    <property type="nucleotide sequence ID" value="XM_047920086.1"/>
</dbReference>
<sequence>MRAVEEEEARLRELWSLEDQVDEPGDTNTVYSTAAPAASAVALVATESNRVDLYDSGASDHMSPYRDAFLTFRETVPRSLNAANQQMFQATGVGDMVVTHS</sequence>
<dbReference type="Pfam" id="PF22936">
    <property type="entry name" value="Pol_BBD"/>
    <property type="match status" value="1"/>
</dbReference>
<name>A0ABQ8KWL9_9APHY</name>
<gene>
    <name evidence="2" type="ORF">C8Q71DRAFT_699809</name>
</gene>
<evidence type="ECO:0000313" key="2">
    <source>
        <dbReference type="EMBL" id="KAH9843222.1"/>
    </source>
</evidence>